<evidence type="ECO:0000313" key="4">
    <source>
        <dbReference type="EMBL" id="RCS58530.1"/>
    </source>
</evidence>
<dbReference type="InterPro" id="IPR004399">
    <property type="entry name" value="HMP/HMP-P_kinase_dom"/>
</dbReference>
<dbReference type="UniPathway" id="UPA00060">
    <property type="reaction ID" value="UER00138"/>
</dbReference>
<dbReference type="AlphaFoldDB" id="A0A368L5W0"/>
<dbReference type="GO" id="GO:0009228">
    <property type="term" value="P:thiamine biosynthetic process"/>
    <property type="evidence" value="ECO:0007669"/>
    <property type="project" value="InterPro"/>
</dbReference>
<reference evidence="4 5" key="1">
    <citation type="journal article" date="2018" name="Int. J. Syst. Evol. Microbiol.">
        <title>Parvibium lacunae gen. nov., sp. nov., a new member of the family Alcaligenaceae isolated from a freshwater pond.</title>
        <authorList>
            <person name="Chen W.M."/>
            <person name="Xie P.B."/>
            <person name="Hsu M.Y."/>
            <person name="Sheu S.Y."/>
        </authorList>
    </citation>
    <scope>NUCLEOTIDE SEQUENCE [LARGE SCALE GENOMIC DNA]</scope>
    <source>
        <strain evidence="4 5">KMB9</strain>
    </source>
</reference>
<evidence type="ECO:0000259" key="3">
    <source>
        <dbReference type="Pfam" id="PF08543"/>
    </source>
</evidence>
<keyword evidence="4" id="KW-0808">Transferase</keyword>
<dbReference type="Pfam" id="PF08543">
    <property type="entry name" value="Phos_pyr_kin"/>
    <property type="match status" value="1"/>
</dbReference>
<dbReference type="InterPro" id="IPR013749">
    <property type="entry name" value="PM/HMP-P_kinase-1"/>
</dbReference>
<name>A0A368L5W0_9BURK</name>
<feature type="domain" description="Pyridoxamine kinase/Phosphomethylpyrimidine kinase" evidence="3">
    <location>
        <begin position="17"/>
        <end position="275"/>
    </location>
</feature>
<evidence type="ECO:0000256" key="2">
    <source>
        <dbReference type="ARBA" id="ARBA00012135"/>
    </source>
</evidence>
<keyword evidence="5" id="KW-1185">Reference proteome</keyword>
<evidence type="ECO:0000313" key="5">
    <source>
        <dbReference type="Proteomes" id="UP000252357"/>
    </source>
</evidence>
<dbReference type="GO" id="GO:0008972">
    <property type="term" value="F:phosphomethylpyrimidine kinase activity"/>
    <property type="evidence" value="ECO:0007669"/>
    <property type="project" value="InterPro"/>
</dbReference>
<dbReference type="Proteomes" id="UP000252357">
    <property type="component" value="Unassembled WGS sequence"/>
</dbReference>
<dbReference type="InterPro" id="IPR029056">
    <property type="entry name" value="Ribokinase-like"/>
</dbReference>
<protein>
    <recommendedName>
        <fullName evidence="2">hydroxymethylpyrimidine kinase</fullName>
        <ecNumber evidence="2">2.7.1.49</ecNumber>
    </recommendedName>
</protein>
<dbReference type="EC" id="2.7.1.49" evidence="2"/>
<sequence length="294" mass="31286">MQSLPRPPVVMTFSASDPTAGAGLQADLLACVSMGCHAVTVVTGVTVQDTAGVESVEAIDAELLEDQARLLLEDTVVDCFKVGLLCHVENIQAVAEIAADYPDTPMVLDPVLASGRGDNITNEDQRAALCELLLPQTTVLTPNSLEARQLAHQLLENAQVSMERAQQTLTEEAFSTLPLAVCAEAILASGCEYVLITGTHEPGQEVINTLYGPAGLVQEFRYQRLPASYHGSGCTLASALAALLAAGLAIPDAVKEAQEYTWQTLSHGFQLGMGQPIPDRLFWARQRPASHPAN</sequence>
<dbReference type="CDD" id="cd01169">
    <property type="entry name" value="HMPP_kinase"/>
    <property type="match status" value="1"/>
</dbReference>
<dbReference type="SUPFAM" id="SSF53613">
    <property type="entry name" value="Ribokinase-like"/>
    <property type="match status" value="1"/>
</dbReference>
<keyword evidence="4" id="KW-0418">Kinase</keyword>
<organism evidence="4 5">
    <name type="scientific">Parvibium lacunae</name>
    <dbReference type="NCBI Taxonomy" id="1888893"/>
    <lineage>
        <taxon>Bacteria</taxon>
        <taxon>Pseudomonadati</taxon>
        <taxon>Pseudomonadota</taxon>
        <taxon>Betaproteobacteria</taxon>
        <taxon>Burkholderiales</taxon>
        <taxon>Alcaligenaceae</taxon>
        <taxon>Parvibium</taxon>
    </lineage>
</organism>
<comment type="caution">
    <text evidence="4">The sequence shown here is derived from an EMBL/GenBank/DDBJ whole genome shotgun (WGS) entry which is preliminary data.</text>
</comment>
<dbReference type="GO" id="GO:0009229">
    <property type="term" value="P:thiamine diphosphate biosynthetic process"/>
    <property type="evidence" value="ECO:0007669"/>
    <property type="project" value="UniProtKB-UniPathway"/>
</dbReference>
<dbReference type="PANTHER" id="PTHR20858">
    <property type="entry name" value="PHOSPHOMETHYLPYRIMIDINE KINASE"/>
    <property type="match status" value="1"/>
</dbReference>
<comment type="pathway">
    <text evidence="1">Cofactor biosynthesis; thiamine diphosphate biosynthesis.</text>
</comment>
<accession>A0A368L5W0</accession>
<dbReference type="PANTHER" id="PTHR20858:SF17">
    <property type="entry name" value="HYDROXYMETHYLPYRIMIDINE_PHOSPHOMETHYLPYRIMIDINE KINASE THI20-RELATED"/>
    <property type="match status" value="1"/>
</dbReference>
<dbReference type="EMBL" id="QPGB01000002">
    <property type="protein sequence ID" value="RCS58530.1"/>
    <property type="molecule type" value="Genomic_DNA"/>
</dbReference>
<dbReference type="Gene3D" id="3.40.1190.20">
    <property type="match status" value="1"/>
</dbReference>
<dbReference type="GO" id="GO:0008902">
    <property type="term" value="F:hydroxymethylpyrimidine kinase activity"/>
    <property type="evidence" value="ECO:0007669"/>
    <property type="project" value="UniProtKB-EC"/>
</dbReference>
<dbReference type="GO" id="GO:0005829">
    <property type="term" value="C:cytosol"/>
    <property type="evidence" value="ECO:0007669"/>
    <property type="project" value="TreeGrafter"/>
</dbReference>
<proteinExistence type="predicted"/>
<gene>
    <name evidence="4" type="ORF">DU000_06910</name>
</gene>
<dbReference type="OrthoDB" id="9810880at2"/>
<evidence type="ECO:0000256" key="1">
    <source>
        <dbReference type="ARBA" id="ARBA00004948"/>
    </source>
</evidence>